<evidence type="ECO:0000256" key="3">
    <source>
        <dbReference type="ARBA" id="ARBA00022723"/>
    </source>
</evidence>
<reference evidence="9 10" key="1">
    <citation type="submission" date="2024-06" db="EMBL/GenBank/DDBJ databases">
        <title>Genomic Encyclopedia of Type Strains, Phase IV (KMG-IV): sequencing the most valuable type-strain genomes for metagenomic binning, comparative biology and taxonomic classification.</title>
        <authorList>
            <person name="Goeker M."/>
        </authorList>
    </citation>
    <scope>NUCLEOTIDE SEQUENCE [LARGE SCALE GENOMIC DNA]</scope>
    <source>
        <strain evidence="9 10">DSM 27865</strain>
    </source>
</reference>
<keyword evidence="7" id="KW-0812">Transmembrane</keyword>
<evidence type="ECO:0000313" key="9">
    <source>
        <dbReference type="EMBL" id="MET3793136.1"/>
    </source>
</evidence>
<evidence type="ECO:0000256" key="6">
    <source>
        <dbReference type="PROSITE-ProRule" id="PRU00433"/>
    </source>
</evidence>
<dbReference type="RefSeq" id="WP_354196795.1">
    <property type="nucleotide sequence ID" value="NZ_JBEPML010000012.1"/>
</dbReference>
<dbReference type="SUPFAM" id="SSF46626">
    <property type="entry name" value="Cytochrome c"/>
    <property type="match status" value="3"/>
</dbReference>
<evidence type="ECO:0000256" key="1">
    <source>
        <dbReference type="ARBA" id="ARBA00022448"/>
    </source>
</evidence>
<evidence type="ECO:0000259" key="8">
    <source>
        <dbReference type="PROSITE" id="PS51007"/>
    </source>
</evidence>
<protein>
    <submittedName>
        <fullName evidence="9">Cytochrome c553</fullName>
    </submittedName>
</protein>
<evidence type="ECO:0000256" key="4">
    <source>
        <dbReference type="ARBA" id="ARBA00022982"/>
    </source>
</evidence>
<name>A0ABV2N261_9HYPH</name>
<dbReference type="PROSITE" id="PS51007">
    <property type="entry name" value="CYTC"/>
    <property type="match status" value="3"/>
</dbReference>
<evidence type="ECO:0000256" key="2">
    <source>
        <dbReference type="ARBA" id="ARBA00022617"/>
    </source>
</evidence>
<keyword evidence="7" id="KW-1133">Transmembrane helix</keyword>
<keyword evidence="4" id="KW-0249">Electron transport</keyword>
<dbReference type="EMBL" id="JBEPML010000012">
    <property type="protein sequence ID" value="MET3793136.1"/>
    <property type="molecule type" value="Genomic_DNA"/>
</dbReference>
<organism evidence="9 10">
    <name type="scientific">Aquamicrobium terrae</name>
    <dbReference type="NCBI Taxonomy" id="1324945"/>
    <lineage>
        <taxon>Bacteria</taxon>
        <taxon>Pseudomonadati</taxon>
        <taxon>Pseudomonadota</taxon>
        <taxon>Alphaproteobacteria</taxon>
        <taxon>Hyphomicrobiales</taxon>
        <taxon>Phyllobacteriaceae</taxon>
        <taxon>Aquamicrobium</taxon>
    </lineage>
</organism>
<keyword evidence="10" id="KW-1185">Reference proteome</keyword>
<dbReference type="Proteomes" id="UP001549076">
    <property type="component" value="Unassembled WGS sequence"/>
</dbReference>
<keyword evidence="5 6" id="KW-0408">Iron</keyword>
<dbReference type="Gene3D" id="1.10.760.10">
    <property type="entry name" value="Cytochrome c-like domain"/>
    <property type="match status" value="3"/>
</dbReference>
<feature type="transmembrane region" description="Helical" evidence="7">
    <location>
        <begin position="7"/>
        <end position="28"/>
    </location>
</feature>
<gene>
    <name evidence="9" type="ORF">ABID37_003360</name>
</gene>
<keyword evidence="1" id="KW-0813">Transport</keyword>
<feature type="domain" description="Cytochrome c" evidence="8">
    <location>
        <begin position="263"/>
        <end position="352"/>
    </location>
</feature>
<dbReference type="Pfam" id="PF00034">
    <property type="entry name" value="Cytochrom_C"/>
    <property type="match status" value="2"/>
</dbReference>
<dbReference type="InterPro" id="IPR009056">
    <property type="entry name" value="Cyt_c-like_dom"/>
</dbReference>
<dbReference type="InterPro" id="IPR036909">
    <property type="entry name" value="Cyt_c-like_dom_sf"/>
</dbReference>
<evidence type="ECO:0000256" key="5">
    <source>
        <dbReference type="ARBA" id="ARBA00023004"/>
    </source>
</evidence>
<keyword evidence="3 6" id="KW-0479">Metal-binding</keyword>
<feature type="domain" description="Cytochrome c" evidence="8">
    <location>
        <begin position="174"/>
        <end position="252"/>
    </location>
</feature>
<evidence type="ECO:0000313" key="10">
    <source>
        <dbReference type="Proteomes" id="UP001549076"/>
    </source>
</evidence>
<feature type="domain" description="Cytochrome c" evidence="8">
    <location>
        <begin position="68"/>
        <end position="154"/>
    </location>
</feature>
<dbReference type="Pfam" id="PF13442">
    <property type="entry name" value="Cytochrome_CBB3"/>
    <property type="match status" value="1"/>
</dbReference>
<accession>A0ABV2N261</accession>
<dbReference type="PANTHER" id="PTHR33751:SF9">
    <property type="entry name" value="CYTOCHROME C4"/>
    <property type="match status" value="1"/>
</dbReference>
<comment type="caution">
    <text evidence="9">The sequence shown here is derived from an EMBL/GenBank/DDBJ whole genome shotgun (WGS) entry which is preliminary data.</text>
</comment>
<keyword evidence="2 6" id="KW-0349">Heme</keyword>
<dbReference type="InterPro" id="IPR050597">
    <property type="entry name" value="Cytochrome_c_Oxidase_Subunit"/>
</dbReference>
<keyword evidence="7" id="KW-0472">Membrane</keyword>
<sequence>MHVNWKHLAIGLGVLPFVALLGAWIGFFNVGASSGHWKVTDWFLHFAMRSAVRTYALAVDVPDALPRYAIQPAAGHFARGCAICHGAPGEPRTPVIDFMLPQPPDLATRVGEWTDAQLFRIVKHGVRFTGMPAWPTQKRDDEVWAMVAFLRELPQMDEPRWRDLAYGGERPPLGQAADFRQALAECTRCHGEDGMGRSPATPVLAGQSAGYLAESLRAYVEKRRRSGIMGVAAATVAPELLPDLARHFSALPVAPPSPVQPPAPVAKGKEIARSGVPARDVPACLGCHGRPDDNPVYPELSGQPAPYIATQLRLFRSGERGGTRFAHLMHNAAKNLSDDEIDALAAYFAQREREYAAGHGAGLSGAAP</sequence>
<dbReference type="PANTHER" id="PTHR33751">
    <property type="entry name" value="CBB3-TYPE CYTOCHROME C OXIDASE SUBUNIT FIXP"/>
    <property type="match status" value="1"/>
</dbReference>
<proteinExistence type="predicted"/>
<evidence type="ECO:0000256" key="7">
    <source>
        <dbReference type="SAM" id="Phobius"/>
    </source>
</evidence>